<proteinExistence type="inferred from homology"/>
<dbReference type="PANTHER" id="PTHR43884">
    <property type="entry name" value="ACYL-COA DEHYDROGENASE"/>
    <property type="match status" value="1"/>
</dbReference>
<comment type="caution">
    <text evidence="10">The sequence shown here is derived from an EMBL/GenBank/DDBJ whole genome shotgun (WGS) entry which is preliminary data.</text>
</comment>
<reference evidence="11" key="1">
    <citation type="journal article" date="2019" name="Int. J. Syst. Evol. Microbiol.">
        <title>The Global Catalogue of Microorganisms (GCM) 10K type strain sequencing project: providing services to taxonomists for standard genome sequencing and annotation.</title>
        <authorList>
            <consortium name="The Broad Institute Genomics Platform"/>
            <consortium name="The Broad Institute Genome Sequencing Center for Infectious Disease"/>
            <person name="Wu L."/>
            <person name="Ma J."/>
        </authorList>
    </citation>
    <scope>NUCLEOTIDE SEQUENCE [LARGE SCALE GENOMIC DNA]</scope>
    <source>
        <strain evidence="11">CGMCC 1.16275</strain>
    </source>
</reference>
<evidence type="ECO:0000256" key="4">
    <source>
        <dbReference type="ARBA" id="ARBA00022827"/>
    </source>
</evidence>
<dbReference type="SUPFAM" id="SSF47203">
    <property type="entry name" value="Acyl-CoA dehydrogenase C-terminal domain-like"/>
    <property type="match status" value="1"/>
</dbReference>
<dbReference type="Proteomes" id="UP001596456">
    <property type="component" value="Unassembled WGS sequence"/>
</dbReference>
<name>A0ABW2KZA9_9PROT</name>
<dbReference type="EMBL" id="JBHTCM010000015">
    <property type="protein sequence ID" value="MFC7334384.1"/>
    <property type="molecule type" value="Genomic_DNA"/>
</dbReference>
<organism evidence="10 11">
    <name type="scientific">Rhodocista pekingensis</name>
    <dbReference type="NCBI Taxonomy" id="201185"/>
    <lineage>
        <taxon>Bacteria</taxon>
        <taxon>Pseudomonadati</taxon>
        <taxon>Pseudomonadota</taxon>
        <taxon>Alphaproteobacteria</taxon>
        <taxon>Rhodospirillales</taxon>
        <taxon>Azospirillaceae</taxon>
        <taxon>Rhodocista</taxon>
    </lineage>
</organism>
<keyword evidence="11" id="KW-1185">Reference proteome</keyword>
<keyword evidence="4 6" id="KW-0274">FAD</keyword>
<dbReference type="EC" id="1.-.-.-" evidence="10"/>
<dbReference type="Gene3D" id="2.40.110.10">
    <property type="entry name" value="Butyryl-CoA Dehydrogenase, subunit A, domain 2"/>
    <property type="match status" value="1"/>
</dbReference>
<feature type="domain" description="Acyl-CoA dehydrogenase/oxidase N-terminal" evidence="9">
    <location>
        <begin position="6"/>
        <end position="116"/>
    </location>
</feature>
<dbReference type="Gene3D" id="1.20.140.10">
    <property type="entry name" value="Butyryl-CoA Dehydrogenase, subunit A, domain 3"/>
    <property type="match status" value="1"/>
</dbReference>
<evidence type="ECO:0000313" key="11">
    <source>
        <dbReference type="Proteomes" id="UP001596456"/>
    </source>
</evidence>
<evidence type="ECO:0000256" key="2">
    <source>
        <dbReference type="ARBA" id="ARBA00009347"/>
    </source>
</evidence>
<dbReference type="SUPFAM" id="SSF56645">
    <property type="entry name" value="Acyl-CoA dehydrogenase NM domain-like"/>
    <property type="match status" value="1"/>
</dbReference>
<keyword evidence="3 6" id="KW-0285">Flavoprotein</keyword>
<dbReference type="InterPro" id="IPR006091">
    <property type="entry name" value="Acyl-CoA_Oxase/DH_mid-dom"/>
</dbReference>
<evidence type="ECO:0000256" key="6">
    <source>
        <dbReference type="RuleBase" id="RU362125"/>
    </source>
</evidence>
<dbReference type="InterPro" id="IPR037069">
    <property type="entry name" value="AcylCoA_DH/ox_N_sf"/>
</dbReference>
<dbReference type="Gene3D" id="1.10.540.10">
    <property type="entry name" value="Acyl-CoA dehydrogenase/oxidase, N-terminal domain"/>
    <property type="match status" value="1"/>
</dbReference>
<dbReference type="InterPro" id="IPR013786">
    <property type="entry name" value="AcylCoA_DH/ox_N"/>
</dbReference>
<dbReference type="Pfam" id="PF00441">
    <property type="entry name" value="Acyl-CoA_dh_1"/>
    <property type="match status" value="1"/>
</dbReference>
<evidence type="ECO:0000259" key="7">
    <source>
        <dbReference type="Pfam" id="PF00441"/>
    </source>
</evidence>
<dbReference type="Pfam" id="PF02770">
    <property type="entry name" value="Acyl-CoA_dh_M"/>
    <property type="match status" value="1"/>
</dbReference>
<dbReference type="InterPro" id="IPR046373">
    <property type="entry name" value="Acyl-CoA_Oxase/DH_mid-dom_sf"/>
</dbReference>
<dbReference type="InterPro" id="IPR009100">
    <property type="entry name" value="AcylCoA_DH/oxidase_NM_dom_sf"/>
</dbReference>
<feature type="domain" description="Acyl-CoA oxidase/dehydrogenase middle" evidence="8">
    <location>
        <begin position="122"/>
        <end position="210"/>
    </location>
</feature>
<evidence type="ECO:0000259" key="8">
    <source>
        <dbReference type="Pfam" id="PF02770"/>
    </source>
</evidence>
<dbReference type="InterPro" id="IPR009075">
    <property type="entry name" value="AcylCo_DH/oxidase_C"/>
</dbReference>
<evidence type="ECO:0000256" key="3">
    <source>
        <dbReference type="ARBA" id="ARBA00022630"/>
    </source>
</evidence>
<evidence type="ECO:0000259" key="9">
    <source>
        <dbReference type="Pfam" id="PF02771"/>
    </source>
</evidence>
<feature type="domain" description="Acyl-CoA dehydrogenase/oxidase C-terminal" evidence="7">
    <location>
        <begin position="243"/>
        <end position="372"/>
    </location>
</feature>
<evidence type="ECO:0000313" key="10">
    <source>
        <dbReference type="EMBL" id="MFC7334384.1"/>
    </source>
</evidence>
<comment type="cofactor">
    <cofactor evidence="1 6">
        <name>FAD</name>
        <dbReference type="ChEBI" id="CHEBI:57692"/>
    </cofactor>
</comment>
<evidence type="ECO:0000256" key="1">
    <source>
        <dbReference type="ARBA" id="ARBA00001974"/>
    </source>
</evidence>
<dbReference type="Pfam" id="PF02771">
    <property type="entry name" value="Acyl-CoA_dh_N"/>
    <property type="match status" value="1"/>
</dbReference>
<comment type="similarity">
    <text evidence="2 6">Belongs to the acyl-CoA dehydrogenase family.</text>
</comment>
<dbReference type="InterPro" id="IPR036250">
    <property type="entry name" value="AcylCo_DH-like_C"/>
</dbReference>
<dbReference type="CDD" id="cd00567">
    <property type="entry name" value="ACAD"/>
    <property type="match status" value="1"/>
</dbReference>
<dbReference type="PANTHER" id="PTHR43884:SF20">
    <property type="entry name" value="ACYL-COA DEHYDROGENASE FADE28"/>
    <property type="match status" value="1"/>
</dbReference>
<keyword evidence="5 6" id="KW-0560">Oxidoreductase</keyword>
<protein>
    <submittedName>
        <fullName evidence="10">Acyl-CoA dehydrogenase family protein</fullName>
        <ecNumber evidence="10">1.-.-.-</ecNumber>
    </submittedName>
</protein>
<gene>
    <name evidence="10" type="ORF">ACFQPS_14540</name>
</gene>
<evidence type="ECO:0000256" key="5">
    <source>
        <dbReference type="ARBA" id="ARBA00023002"/>
    </source>
</evidence>
<dbReference type="GO" id="GO:0016491">
    <property type="term" value="F:oxidoreductase activity"/>
    <property type="evidence" value="ECO:0007669"/>
    <property type="project" value="UniProtKB-KW"/>
</dbReference>
<accession>A0ABW2KZA9</accession>
<dbReference type="RefSeq" id="WP_377359943.1">
    <property type="nucleotide sequence ID" value="NZ_JBHTCM010000015.1"/>
</dbReference>
<sequence>MDLSLSDEQRLLRDSVERFVRDAYGFEQRKAVVAEAGGFSRRHWATFAELGWLALPFAEADGGLGGGGPEVAILMEAFGRGLVVEPYVPTVILCGGLVAALAEGGRRSALLEPLLEGRLQLALAHAERQARYDLFDIATTAQRQEGGGYVLDGRKSVVLNAPAADWLIVAARTAGDRRDRSGISLFLVDRAAPGLDLRDYPTLDGQRAAEVTLTGVTVPTDALLGPEGSALPAIEAATDRAIAALCAEAVGCIDHLVAATVEYTRTRVQFGQPIARFQVLKHRMADMAVCLEQARSMAAYAARHWDTADAAVRSRAMSAAKAKVGQAARFVAQQAVQLHGAMGVTEELNVGHYMKRLMAIEVAFGSTDHHLRRFGSLEDAA</sequence>